<comment type="caution">
    <text evidence="1">The sequence shown here is derived from an EMBL/GenBank/DDBJ whole genome shotgun (WGS) entry which is preliminary data.</text>
</comment>
<dbReference type="SUPFAM" id="SSF110296">
    <property type="entry name" value="Oligoxyloglucan reducing end-specific cellobiohydrolase"/>
    <property type="match status" value="1"/>
</dbReference>
<protein>
    <submittedName>
        <fullName evidence="1">Uncharacterized protein</fullName>
    </submittedName>
</protein>
<evidence type="ECO:0000313" key="1">
    <source>
        <dbReference type="EMBL" id="KKM70614.1"/>
    </source>
</evidence>
<reference evidence="1" key="1">
    <citation type="journal article" date="2015" name="Nature">
        <title>Complex archaea that bridge the gap between prokaryotes and eukaryotes.</title>
        <authorList>
            <person name="Spang A."/>
            <person name="Saw J.H."/>
            <person name="Jorgensen S.L."/>
            <person name="Zaremba-Niedzwiedzka K."/>
            <person name="Martijn J."/>
            <person name="Lind A.E."/>
            <person name="van Eijk R."/>
            <person name="Schleper C."/>
            <person name="Guy L."/>
            <person name="Ettema T.J."/>
        </authorList>
    </citation>
    <scope>NUCLEOTIDE SEQUENCE</scope>
</reference>
<dbReference type="AlphaFoldDB" id="A0A0F9JL92"/>
<proteinExistence type="predicted"/>
<organism evidence="1">
    <name type="scientific">marine sediment metagenome</name>
    <dbReference type="NCBI Taxonomy" id="412755"/>
    <lineage>
        <taxon>unclassified sequences</taxon>
        <taxon>metagenomes</taxon>
        <taxon>ecological metagenomes</taxon>
    </lineage>
</organism>
<name>A0A0F9JL92_9ZZZZ</name>
<gene>
    <name evidence="1" type="ORF">LCGC14_1438980</name>
</gene>
<dbReference type="EMBL" id="LAZR01009784">
    <property type="protein sequence ID" value="KKM70614.1"/>
    <property type="molecule type" value="Genomic_DNA"/>
</dbReference>
<feature type="non-terminal residue" evidence="1">
    <location>
        <position position="1"/>
    </location>
</feature>
<sequence>VTGEIDFLTIFTNTTDGNQRLEYVFNKYDKMLITVFNANVSNTGEFTHRGLEDEAESVNTGLSSHLTRAHYTNLIKAGIFLETNHHFLFDLYNVSNIQSKFYAAHTNDWYDILNSTIDYNLLIKVDNSPEPQYANTTHIFVDDPYFAGKLWIGTNNDIIQYKFNDNNELEIEDIIRPGGGFNALLVWDIFVTNSNAVYVVAEEHKTSKGHIFRTYNFGVTWEDLDTINLPDEIYSFKIVNGTFVAGTKEGLFYSDNDFGTWYPGDVVLSEHLPDDSPSLAAFRDRIRNLDFSTFMVVESDRWFYSSGSGIEFFSLGRIINNSCTVVNKVFRFKNLTWVGTDRGLYDDGNSLLSNSVQFGLATDLEVDTSTSASTPINDITSWGDALYACSDNGKIYRYWDEDPNDNVGNEWKRYKVPDFGAIQKITPAQLGDTQFLIVISYNKIKSIDVTPTTGVFG</sequence>
<accession>A0A0F9JL92</accession>